<keyword evidence="10" id="KW-1185">Reference proteome</keyword>
<dbReference type="Gene3D" id="1.10.3470.10">
    <property type="entry name" value="ABC transporter involved in vitamin B12 uptake, BtuC"/>
    <property type="match status" value="1"/>
</dbReference>
<dbReference type="GO" id="GO:0033214">
    <property type="term" value="P:siderophore-iron import into cell"/>
    <property type="evidence" value="ECO:0007669"/>
    <property type="project" value="TreeGrafter"/>
</dbReference>
<dbReference type="EMBL" id="FOBV01000002">
    <property type="protein sequence ID" value="SEM36207.1"/>
    <property type="molecule type" value="Genomic_DNA"/>
</dbReference>
<feature type="transmembrane region" description="Helical" evidence="8">
    <location>
        <begin position="53"/>
        <end position="71"/>
    </location>
</feature>
<reference evidence="10" key="1">
    <citation type="submission" date="2016-10" db="EMBL/GenBank/DDBJ databases">
        <authorList>
            <person name="Varghese N."/>
            <person name="Submissions S."/>
        </authorList>
    </citation>
    <scope>NUCLEOTIDE SEQUENCE [LARGE SCALE GENOMIC DNA]</scope>
    <source>
        <strain evidence="10">DSM 17453</strain>
    </source>
</reference>
<feature type="transmembrane region" description="Helical" evidence="8">
    <location>
        <begin position="247"/>
        <end position="267"/>
    </location>
</feature>
<gene>
    <name evidence="9" type="ORF">SAMN05421856_102616</name>
</gene>
<sequence>MSDKFRILCLVLFLAILLATIINLNTGFLSLKFQDFFTETSQSLIAEIRVNRILVMLLAGISIPTSGFLMQEYFQNPLAGPDILGITSVASLSVAFYIFFSYGISLPDFLQNTFLSLSSITGGLLLMFLLLSISNRFQDKSYLVIFGFLVSALAGAVVSLLQFYAENQSLKNYILWSFGANNMVSRNQIYILFVLVLIGLFACFKSIKPLIGNSLGVSYAQSLGVNLNQLKILIIVSSSLLSASVTAFMGPVLFIGIIIPHFCRLIYNPSKLWQQWILNMLLGMCVMLIFSIIAEKTQIPINVISSIFGIPVILVMLLRQNKV</sequence>
<evidence type="ECO:0000256" key="1">
    <source>
        <dbReference type="ARBA" id="ARBA00004651"/>
    </source>
</evidence>
<evidence type="ECO:0000256" key="3">
    <source>
        <dbReference type="ARBA" id="ARBA00022448"/>
    </source>
</evidence>
<evidence type="ECO:0000256" key="4">
    <source>
        <dbReference type="ARBA" id="ARBA00022475"/>
    </source>
</evidence>
<proteinExistence type="inferred from homology"/>
<dbReference type="AlphaFoldDB" id="A0A1H7XSU3"/>
<keyword evidence="4" id="KW-1003">Cell membrane</keyword>
<organism evidence="9 10">
    <name type="scientific">Chryseobacterium taichungense</name>
    <dbReference type="NCBI Taxonomy" id="295069"/>
    <lineage>
        <taxon>Bacteria</taxon>
        <taxon>Pseudomonadati</taxon>
        <taxon>Bacteroidota</taxon>
        <taxon>Flavobacteriia</taxon>
        <taxon>Flavobacteriales</taxon>
        <taxon>Weeksellaceae</taxon>
        <taxon>Chryseobacterium group</taxon>
        <taxon>Chryseobacterium</taxon>
    </lineage>
</organism>
<dbReference type="RefSeq" id="WP_089999240.1">
    <property type="nucleotide sequence ID" value="NZ_FOBV01000002.1"/>
</dbReference>
<dbReference type="OrthoDB" id="9811721at2"/>
<keyword evidence="5 8" id="KW-0812">Transmembrane</keyword>
<evidence type="ECO:0000256" key="8">
    <source>
        <dbReference type="SAM" id="Phobius"/>
    </source>
</evidence>
<accession>A0A1H7XSU3</accession>
<dbReference type="SUPFAM" id="SSF81345">
    <property type="entry name" value="ABC transporter involved in vitamin B12 uptake, BtuC"/>
    <property type="match status" value="1"/>
</dbReference>
<evidence type="ECO:0000256" key="7">
    <source>
        <dbReference type="ARBA" id="ARBA00023136"/>
    </source>
</evidence>
<evidence type="ECO:0000256" key="5">
    <source>
        <dbReference type="ARBA" id="ARBA00022692"/>
    </source>
</evidence>
<dbReference type="Proteomes" id="UP000199450">
    <property type="component" value="Unassembled WGS sequence"/>
</dbReference>
<name>A0A1H7XSU3_9FLAO</name>
<dbReference type="PANTHER" id="PTHR30472:SF41">
    <property type="entry name" value="TRANSPORT SYSTEM PERMEASE PROTEIN"/>
    <property type="match status" value="1"/>
</dbReference>
<feature type="transmembrane region" description="Helical" evidence="8">
    <location>
        <begin position="110"/>
        <end position="131"/>
    </location>
</feature>
<evidence type="ECO:0000313" key="10">
    <source>
        <dbReference type="Proteomes" id="UP000199450"/>
    </source>
</evidence>
<comment type="similarity">
    <text evidence="2">Belongs to the binding-protein-dependent transport system permease family. FecCD subfamily.</text>
</comment>
<dbReference type="GO" id="GO:0022857">
    <property type="term" value="F:transmembrane transporter activity"/>
    <property type="evidence" value="ECO:0007669"/>
    <property type="project" value="InterPro"/>
</dbReference>
<evidence type="ECO:0000256" key="6">
    <source>
        <dbReference type="ARBA" id="ARBA00022989"/>
    </source>
</evidence>
<dbReference type="PANTHER" id="PTHR30472">
    <property type="entry name" value="FERRIC ENTEROBACTIN TRANSPORT SYSTEM PERMEASE PROTEIN"/>
    <property type="match status" value="1"/>
</dbReference>
<protein>
    <submittedName>
        <fullName evidence="9">Iron complex transport system permease protein</fullName>
    </submittedName>
</protein>
<keyword evidence="7 8" id="KW-0472">Membrane</keyword>
<feature type="transmembrane region" description="Helical" evidence="8">
    <location>
        <begin position="83"/>
        <end position="104"/>
    </location>
</feature>
<comment type="subcellular location">
    <subcellularLocation>
        <location evidence="1">Cell membrane</location>
        <topology evidence="1">Multi-pass membrane protein</topology>
    </subcellularLocation>
</comment>
<dbReference type="STRING" id="295069.SAMN05421856_102616"/>
<keyword evidence="3" id="KW-0813">Transport</keyword>
<keyword evidence="6 8" id="KW-1133">Transmembrane helix</keyword>
<dbReference type="GO" id="GO:0005886">
    <property type="term" value="C:plasma membrane"/>
    <property type="evidence" value="ECO:0007669"/>
    <property type="project" value="UniProtKB-SubCell"/>
</dbReference>
<feature type="transmembrane region" description="Helical" evidence="8">
    <location>
        <begin position="299"/>
        <end position="318"/>
    </location>
</feature>
<feature type="transmembrane region" description="Helical" evidence="8">
    <location>
        <begin position="189"/>
        <end position="207"/>
    </location>
</feature>
<dbReference type="InterPro" id="IPR000522">
    <property type="entry name" value="ABC_transptr_permease_BtuC"/>
</dbReference>
<feature type="transmembrane region" description="Helical" evidence="8">
    <location>
        <begin position="276"/>
        <end position="293"/>
    </location>
</feature>
<evidence type="ECO:0000256" key="2">
    <source>
        <dbReference type="ARBA" id="ARBA00007935"/>
    </source>
</evidence>
<dbReference type="Pfam" id="PF01032">
    <property type="entry name" value="FecCD"/>
    <property type="match status" value="1"/>
</dbReference>
<feature type="transmembrane region" description="Helical" evidence="8">
    <location>
        <begin position="143"/>
        <end position="165"/>
    </location>
</feature>
<dbReference type="InterPro" id="IPR037294">
    <property type="entry name" value="ABC_BtuC-like"/>
</dbReference>
<evidence type="ECO:0000313" key="9">
    <source>
        <dbReference type="EMBL" id="SEM36207.1"/>
    </source>
</evidence>